<sequence length="181" mass="19305">MPTLESATPRTVQRQVVVGLVLAAIVVALGFGVRWWTHPSVFGDGGFDFRALPQPVAHSARDLQVTFSADEEPVTLAGVEPVWADNTARATVAFSVCRGDSHRLAIGAPAGDAEIVCDPLRPVVEGTRIDPRQEYVVATITPTAAGVARLVGVRLTYATGARHLFQRGTEVMHLDATVVAR</sequence>
<organism evidence="2 3">
    <name type="scientific">Nocardioides ginsengisegetis</name>
    <dbReference type="NCBI Taxonomy" id="661491"/>
    <lineage>
        <taxon>Bacteria</taxon>
        <taxon>Bacillati</taxon>
        <taxon>Actinomycetota</taxon>
        <taxon>Actinomycetes</taxon>
        <taxon>Propionibacteriales</taxon>
        <taxon>Nocardioidaceae</taxon>
        <taxon>Nocardioides</taxon>
    </lineage>
</organism>
<gene>
    <name evidence="2" type="ORF">FB382_001882</name>
</gene>
<keyword evidence="1" id="KW-0472">Membrane</keyword>
<dbReference type="EMBL" id="JACGXA010000001">
    <property type="protein sequence ID" value="MBA8803591.1"/>
    <property type="molecule type" value="Genomic_DNA"/>
</dbReference>
<evidence type="ECO:0000256" key="1">
    <source>
        <dbReference type="SAM" id="Phobius"/>
    </source>
</evidence>
<protein>
    <submittedName>
        <fullName evidence="2">Uncharacterized protein</fullName>
    </submittedName>
</protein>
<evidence type="ECO:0000313" key="2">
    <source>
        <dbReference type="EMBL" id="MBA8803591.1"/>
    </source>
</evidence>
<accession>A0A7W3P9L4</accession>
<keyword evidence="1" id="KW-1133">Transmembrane helix</keyword>
<evidence type="ECO:0000313" key="3">
    <source>
        <dbReference type="Proteomes" id="UP000580910"/>
    </source>
</evidence>
<comment type="caution">
    <text evidence="2">The sequence shown here is derived from an EMBL/GenBank/DDBJ whole genome shotgun (WGS) entry which is preliminary data.</text>
</comment>
<dbReference type="AlphaFoldDB" id="A0A7W3P9L4"/>
<proteinExistence type="predicted"/>
<name>A0A7W3P9L4_9ACTN</name>
<feature type="transmembrane region" description="Helical" evidence="1">
    <location>
        <begin position="16"/>
        <end position="36"/>
    </location>
</feature>
<dbReference type="Proteomes" id="UP000580910">
    <property type="component" value="Unassembled WGS sequence"/>
</dbReference>
<reference evidence="2 3" key="1">
    <citation type="submission" date="2020-07" db="EMBL/GenBank/DDBJ databases">
        <title>Sequencing the genomes of 1000 actinobacteria strains.</title>
        <authorList>
            <person name="Klenk H.-P."/>
        </authorList>
    </citation>
    <scope>NUCLEOTIDE SEQUENCE [LARGE SCALE GENOMIC DNA]</scope>
    <source>
        <strain evidence="2 3">DSM 21349</strain>
    </source>
</reference>
<dbReference type="RefSeq" id="WP_182538642.1">
    <property type="nucleotide sequence ID" value="NZ_JACGXA010000001.1"/>
</dbReference>
<keyword evidence="3" id="KW-1185">Reference proteome</keyword>
<keyword evidence="1" id="KW-0812">Transmembrane</keyword>